<dbReference type="InterPro" id="IPR011598">
    <property type="entry name" value="bHLH_dom"/>
</dbReference>
<keyword evidence="4 5" id="KW-0539">Nucleus</keyword>
<dbReference type="InterPro" id="IPR045084">
    <property type="entry name" value="AIB/MYC-like"/>
</dbReference>
<dbReference type="SMART" id="SM00353">
    <property type="entry name" value="HLH"/>
    <property type="match status" value="1"/>
</dbReference>
<dbReference type="Proteomes" id="UP000729402">
    <property type="component" value="Unassembled WGS sequence"/>
</dbReference>
<feature type="domain" description="BHLH" evidence="7">
    <location>
        <begin position="327"/>
        <end position="376"/>
    </location>
</feature>
<dbReference type="Pfam" id="PF00010">
    <property type="entry name" value="HLH"/>
    <property type="match status" value="1"/>
</dbReference>
<evidence type="ECO:0000256" key="2">
    <source>
        <dbReference type="ARBA" id="ARBA00023015"/>
    </source>
</evidence>
<keyword evidence="2 5" id="KW-0805">Transcription regulation</keyword>
<protein>
    <recommendedName>
        <fullName evidence="5">Transcription factor</fullName>
        <shortName evidence="5">bHLH transcription factor</shortName>
    </recommendedName>
    <alternativeName>
        <fullName evidence="5">Basic helix-loop-helix protein</fullName>
    </alternativeName>
</protein>
<dbReference type="CDD" id="cd11449">
    <property type="entry name" value="bHLH_AtAIB_like"/>
    <property type="match status" value="1"/>
</dbReference>
<dbReference type="Pfam" id="PF22754">
    <property type="entry name" value="bHLH-TF_ACT-like_plant"/>
    <property type="match status" value="1"/>
</dbReference>
<dbReference type="PROSITE" id="PS50888">
    <property type="entry name" value="BHLH"/>
    <property type="match status" value="1"/>
</dbReference>
<dbReference type="PANTHER" id="PTHR11514:SF139">
    <property type="entry name" value="TRANSCRIPTION FACTOR"/>
    <property type="match status" value="1"/>
</dbReference>
<organism evidence="8 9">
    <name type="scientific">Zizania palustris</name>
    <name type="common">Northern wild rice</name>
    <dbReference type="NCBI Taxonomy" id="103762"/>
    <lineage>
        <taxon>Eukaryota</taxon>
        <taxon>Viridiplantae</taxon>
        <taxon>Streptophyta</taxon>
        <taxon>Embryophyta</taxon>
        <taxon>Tracheophyta</taxon>
        <taxon>Spermatophyta</taxon>
        <taxon>Magnoliopsida</taxon>
        <taxon>Liliopsida</taxon>
        <taxon>Poales</taxon>
        <taxon>Poaceae</taxon>
        <taxon>BOP clade</taxon>
        <taxon>Oryzoideae</taxon>
        <taxon>Oryzeae</taxon>
        <taxon>Zizaniinae</taxon>
        <taxon>Zizania</taxon>
    </lineage>
</organism>
<evidence type="ECO:0000256" key="6">
    <source>
        <dbReference type="SAM" id="MobiDB-lite"/>
    </source>
</evidence>
<dbReference type="AlphaFoldDB" id="A0A8J5VMN6"/>
<evidence type="ECO:0000256" key="1">
    <source>
        <dbReference type="ARBA" id="ARBA00004123"/>
    </source>
</evidence>
<dbReference type="InterPro" id="IPR054502">
    <property type="entry name" value="bHLH-TF_ACT-like_plant"/>
</dbReference>
<gene>
    <name evidence="8" type="ORF">GUJ93_ZPchr0007g4880</name>
</gene>
<evidence type="ECO:0000313" key="9">
    <source>
        <dbReference type="Proteomes" id="UP000729402"/>
    </source>
</evidence>
<evidence type="ECO:0000259" key="7">
    <source>
        <dbReference type="PROSITE" id="PS50888"/>
    </source>
</evidence>
<dbReference type="GO" id="GO:0000976">
    <property type="term" value="F:transcription cis-regulatory region binding"/>
    <property type="evidence" value="ECO:0007669"/>
    <property type="project" value="TreeGrafter"/>
</dbReference>
<dbReference type="InterPro" id="IPR025610">
    <property type="entry name" value="MYC/MYB_N"/>
</dbReference>
<comment type="subcellular location">
    <subcellularLocation>
        <location evidence="1 5">Nucleus</location>
    </subcellularLocation>
</comment>
<evidence type="ECO:0000256" key="5">
    <source>
        <dbReference type="RuleBase" id="RU369104"/>
    </source>
</evidence>
<dbReference type="GO" id="GO:0005634">
    <property type="term" value="C:nucleus"/>
    <property type="evidence" value="ECO:0007669"/>
    <property type="project" value="UniProtKB-SubCell"/>
</dbReference>
<keyword evidence="3 5" id="KW-0804">Transcription</keyword>
<proteinExistence type="predicted"/>
<feature type="region of interest" description="Disordered" evidence="6">
    <location>
        <begin position="300"/>
        <end position="338"/>
    </location>
</feature>
<sequence>MSWSETDAALFEAVLGKEAAHHLATTPPHLDAPAAAAAASAELQARLHDLVERQGQGGAWTYGIFWQESRGAGSRGRAVLGWGDGHFRDGAAIGLGEVGAAERSMARKRVLLRLHALYGGGDDDGADYALRLDRVTAAEMYFLASMYFSFPEGTGGPGCALASGRHVWADVDPHPSGSASAPGWYVRASLAQSAGLRTVVFLPCKGGVLELGSVVVIRETPELLRSIQSALRTEPAPPEDFMRIFGKDLSRCVPMQPAQPMACDAPWTPRLAVETTPARLAKKEAVKAKPAELPKSIEFTKANVQELPGGEERRPRKRGRKPANGREEPLNHVEAERQRREKLNQRFYALRAVVPKISKMDKASLLSDAIAYIQELEARLKGGEAGHARAEGPAVEVKAMQDEVVLRVTTPLEEHPISKVLHAMRESQLSIVASDVVVADDVVTHTLMVRSAGAERLTAETVLAAMSRGVNSTTPSP</sequence>
<evidence type="ECO:0000256" key="3">
    <source>
        <dbReference type="ARBA" id="ARBA00023163"/>
    </source>
</evidence>
<evidence type="ECO:0000313" key="8">
    <source>
        <dbReference type="EMBL" id="KAG8077687.1"/>
    </source>
</evidence>
<evidence type="ECO:0000256" key="4">
    <source>
        <dbReference type="ARBA" id="ARBA00023242"/>
    </source>
</evidence>
<accession>A0A8J5VMN6</accession>
<feature type="compositionally biased region" description="Basic and acidic residues" evidence="6">
    <location>
        <begin position="324"/>
        <end position="338"/>
    </location>
</feature>
<reference evidence="8" key="1">
    <citation type="journal article" date="2021" name="bioRxiv">
        <title>Whole Genome Assembly and Annotation of Northern Wild Rice, Zizania palustris L., Supports a Whole Genome Duplication in the Zizania Genus.</title>
        <authorList>
            <person name="Haas M."/>
            <person name="Kono T."/>
            <person name="Macchietto M."/>
            <person name="Millas R."/>
            <person name="McGilp L."/>
            <person name="Shao M."/>
            <person name="Duquette J."/>
            <person name="Hirsch C.N."/>
            <person name="Kimball J."/>
        </authorList>
    </citation>
    <scope>NUCLEOTIDE SEQUENCE</scope>
    <source>
        <tissue evidence="8">Fresh leaf tissue</tissue>
    </source>
</reference>
<dbReference type="GO" id="GO:0003700">
    <property type="term" value="F:DNA-binding transcription factor activity"/>
    <property type="evidence" value="ECO:0007669"/>
    <property type="project" value="InterPro"/>
</dbReference>
<keyword evidence="9" id="KW-1185">Reference proteome</keyword>
<dbReference type="PANTHER" id="PTHR11514">
    <property type="entry name" value="MYC"/>
    <property type="match status" value="1"/>
</dbReference>
<dbReference type="OrthoDB" id="677168at2759"/>
<dbReference type="EMBL" id="JAAALK010000282">
    <property type="protein sequence ID" value="KAG8077687.1"/>
    <property type="molecule type" value="Genomic_DNA"/>
</dbReference>
<reference evidence="8" key="2">
    <citation type="submission" date="2021-02" db="EMBL/GenBank/DDBJ databases">
        <authorList>
            <person name="Kimball J.A."/>
            <person name="Haas M.W."/>
            <person name="Macchietto M."/>
            <person name="Kono T."/>
            <person name="Duquette J."/>
            <person name="Shao M."/>
        </authorList>
    </citation>
    <scope>NUCLEOTIDE SEQUENCE</scope>
    <source>
        <tissue evidence="8">Fresh leaf tissue</tissue>
    </source>
</reference>
<dbReference type="GO" id="GO:0046983">
    <property type="term" value="F:protein dimerization activity"/>
    <property type="evidence" value="ECO:0007669"/>
    <property type="project" value="InterPro"/>
</dbReference>
<dbReference type="Pfam" id="PF14215">
    <property type="entry name" value="bHLH-MYC_N"/>
    <property type="match status" value="1"/>
</dbReference>
<comment type="caution">
    <text evidence="8">The sequence shown here is derived from an EMBL/GenBank/DDBJ whole genome shotgun (WGS) entry which is preliminary data.</text>
</comment>
<name>A0A8J5VMN6_ZIZPA</name>